<accession>A0A1E4TUB2</accession>
<dbReference type="AlphaFoldDB" id="A0A1E4TUB2"/>
<sequence length="167" mass="19562">MTIEDRLQYTICFVHYGDRVLLLNRQKAPWMGRWNGVGGKLEAHETSYECILREVEEETGLYLPGKDRIKARGVMKWFRDGESLGGMYLFTAELKKEEYEIYQTPRNSDAGEGILDWKDKDWIFHEQNSGVVDNIKILLTKIFDSNEFAIFDTTYHENELISVIKKN</sequence>
<dbReference type="GO" id="GO:0016818">
    <property type="term" value="F:hydrolase activity, acting on acid anhydrides, in phosphorus-containing anhydrides"/>
    <property type="evidence" value="ECO:0007669"/>
    <property type="project" value="TreeGrafter"/>
</dbReference>
<keyword evidence="4" id="KW-0378">Hydrolase</keyword>
<proteinExistence type="inferred from homology"/>
<dbReference type="Proteomes" id="UP000094236">
    <property type="component" value="Unassembled WGS sequence"/>
</dbReference>
<dbReference type="OrthoDB" id="447842at2759"/>
<evidence type="ECO:0000259" key="6">
    <source>
        <dbReference type="PROSITE" id="PS51462"/>
    </source>
</evidence>
<dbReference type="GO" id="GO:0005737">
    <property type="term" value="C:cytoplasm"/>
    <property type="evidence" value="ECO:0007669"/>
    <property type="project" value="TreeGrafter"/>
</dbReference>
<evidence type="ECO:0000313" key="8">
    <source>
        <dbReference type="Proteomes" id="UP000094236"/>
    </source>
</evidence>
<evidence type="ECO:0000313" key="7">
    <source>
        <dbReference type="EMBL" id="ODV95334.1"/>
    </source>
</evidence>
<dbReference type="EMBL" id="KV454014">
    <property type="protein sequence ID" value="ODV95334.1"/>
    <property type="molecule type" value="Genomic_DNA"/>
</dbReference>
<evidence type="ECO:0000256" key="3">
    <source>
        <dbReference type="ARBA" id="ARBA00022723"/>
    </source>
</evidence>
<comment type="similarity">
    <text evidence="2">Belongs to the Nudix hydrolase family.</text>
</comment>
<keyword evidence="8" id="KW-1185">Reference proteome</keyword>
<evidence type="ECO:0000256" key="2">
    <source>
        <dbReference type="ARBA" id="ARBA00005582"/>
    </source>
</evidence>
<comment type="cofactor">
    <cofactor evidence="1">
        <name>Mg(2+)</name>
        <dbReference type="ChEBI" id="CHEBI:18420"/>
    </cofactor>
</comment>
<dbReference type="PROSITE" id="PS00893">
    <property type="entry name" value="NUDIX_BOX"/>
    <property type="match status" value="1"/>
</dbReference>
<dbReference type="STRING" id="669874.A0A1E4TUB2"/>
<dbReference type="CDD" id="cd18886">
    <property type="entry name" value="NUDIX_MutT_Nudt1"/>
    <property type="match status" value="1"/>
</dbReference>
<reference evidence="8" key="1">
    <citation type="submission" date="2016-05" db="EMBL/GenBank/DDBJ databases">
        <title>Comparative genomics of biotechnologically important yeasts.</title>
        <authorList>
            <consortium name="DOE Joint Genome Institute"/>
            <person name="Riley R."/>
            <person name="Haridas S."/>
            <person name="Wolfe K.H."/>
            <person name="Lopes M.R."/>
            <person name="Hittinger C.T."/>
            <person name="Goker M."/>
            <person name="Salamov A."/>
            <person name="Wisecaver J."/>
            <person name="Long T.M."/>
            <person name="Aerts A.L."/>
            <person name="Barry K."/>
            <person name="Choi C."/>
            <person name="Clum A."/>
            <person name="Coughlan A.Y."/>
            <person name="Deshpande S."/>
            <person name="Douglass A.P."/>
            <person name="Hanson S.J."/>
            <person name="Klenk H.-P."/>
            <person name="Labutti K."/>
            <person name="Lapidus A."/>
            <person name="Lindquist E."/>
            <person name="Lipzen A."/>
            <person name="Meier-Kolthoff J.P."/>
            <person name="Ohm R.A."/>
            <person name="Otillar R.P."/>
            <person name="Pangilinan J."/>
            <person name="Peng Y."/>
            <person name="Rokas A."/>
            <person name="Rosa C.A."/>
            <person name="Scheuner C."/>
            <person name="Sibirny A.A."/>
            <person name="Slot J.C."/>
            <person name="Stielow J.B."/>
            <person name="Sun H."/>
            <person name="Kurtzman C.P."/>
            <person name="Blackwell M."/>
            <person name="Grigoriev I.V."/>
            <person name="Jeffries T.W."/>
        </authorList>
    </citation>
    <scope>NUCLEOTIDE SEQUENCE [LARGE SCALE GENOMIC DNA]</scope>
    <source>
        <strain evidence="8">NRRL Y-2460</strain>
    </source>
</reference>
<dbReference type="InterPro" id="IPR000086">
    <property type="entry name" value="NUDIX_hydrolase_dom"/>
</dbReference>
<evidence type="ECO:0000256" key="5">
    <source>
        <dbReference type="ARBA" id="ARBA00022842"/>
    </source>
</evidence>
<dbReference type="PROSITE" id="PS51462">
    <property type="entry name" value="NUDIX"/>
    <property type="match status" value="1"/>
</dbReference>
<dbReference type="Gene3D" id="3.90.79.10">
    <property type="entry name" value="Nucleoside Triphosphate Pyrophosphohydrolase"/>
    <property type="match status" value="1"/>
</dbReference>
<dbReference type="SUPFAM" id="SSF55811">
    <property type="entry name" value="Nudix"/>
    <property type="match status" value="1"/>
</dbReference>
<feature type="domain" description="Nudix hydrolase" evidence="6">
    <location>
        <begin position="4"/>
        <end position="145"/>
    </location>
</feature>
<dbReference type="Pfam" id="PF00293">
    <property type="entry name" value="NUDIX"/>
    <property type="match status" value="1"/>
</dbReference>
<gene>
    <name evidence="7" type="ORF">PACTADRAFT_33906</name>
</gene>
<name>A0A1E4TUB2_PACTA</name>
<dbReference type="InterPro" id="IPR020084">
    <property type="entry name" value="NUDIX_hydrolase_CS"/>
</dbReference>
<organism evidence="7 8">
    <name type="scientific">Pachysolen tannophilus NRRL Y-2460</name>
    <dbReference type="NCBI Taxonomy" id="669874"/>
    <lineage>
        <taxon>Eukaryota</taxon>
        <taxon>Fungi</taxon>
        <taxon>Dikarya</taxon>
        <taxon>Ascomycota</taxon>
        <taxon>Saccharomycotina</taxon>
        <taxon>Pichiomycetes</taxon>
        <taxon>Pachysolenaceae</taxon>
        <taxon>Pachysolen</taxon>
    </lineage>
</organism>
<protein>
    <recommendedName>
        <fullName evidence="6">Nudix hydrolase domain-containing protein</fullName>
    </recommendedName>
</protein>
<keyword evidence="5" id="KW-0460">Magnesium</keyword>
<dbReference type="GO" id="GO:0046872">
    <property type="term" value="F:metal ion binding"/>
    <property type="evidence" value="ECO:0007669"/>
    <property type="project" value="UniProtKB-KW"/>
</dbReference>
<keyword evidence="3" id="KW-0479">Metal-binding</keyword>
<dbReference type="PANTHER" id="PTHR43758:SF2">
    <property type="entry name" value="OXIDIZED PURINE NUCLEOSIDE TRIPHOSPHATE HYDROLASE"/>
    <property type="match status" value="1"/>
</dbReference>
<dbReference type="InterPro" id="IPR015797">
    <property type="entry name" value="NUDIX_hydrolase-like_dom_sf"/>
</dbReference>
<evidence type="ECO:0000256" key="4">
    <source>
        <dbReference type="ARBA" id="ARBA00022801"/>
    </source>
</evidence>
<dbReference type="PANTHER" id="PTHR43758">
    <property type="entry name" value="7,8-DIHYDRO-8-OXOGUANINE TRIPHOSPHATASE"/>
    <property type="match status" value="1"/>
</dbReference>
<evidence type="ECO:0000256" key="1">
    <source>
        <dbReference type="ARBA" id="ARBA00001946"/>
    </source>
</evidence>